<keyword evidence="2" id="KW-1185">Reference proteome</keyword>
<evidence type="ECO:0000313" key="2">
    <source>
        <dbReference type="Proteomes" id="UP000075809"/>
    </source>
</evidence>
<sequence>MVKTIEIGLHLDSVIEILQELSLKRDDFLNITKQRIDLCVRQEGLAFKGFSASLSCRLGVRACEWELTTLPVGLDFLVSPGERQITVTCSAVFKRFSISKEFVRELCLLSAWLADEHSCIMFSLPVS</sequence>
<accession>A0A151WFR2</accession>
<gene>
    <name evidence="1" type="ORF">ALC60_14313</name>
</gene>
<name>A0A151WFR2_9HYME</name>
<reference evidence="1 2" key="1">
    <citation type="submission" date="2015-09" db="EMBL/GenBank/DDBJ databases">
        <title>Trachymyrmex zeteki WGS genome.</title>
        <authorList>
            <person name="Nygaard S."/>
            <person name="Hu H."/>
            <person name="Boomsma J."/>
            <person name="Zhang G."/>
        </authorList>
    </citation>
    <scope>NUCLEOTIDE SEQUENCE [LARGE SCALE GENOMIC DNA]</scope>
    <source>
        <strain evidence="1">Tzet28-1</strain>
        <tissue evidence="1">Whole body</tissue>
    </source>
</reference>
<dbReference type="Proteomes" id="UP000075809">
    <property type="component" value="Unassembled WGS sequence"/>
</dbReference>
<dbReference type="EMBL" id="KQ983206">
    <property type="protein sequence ID" value="KYQ46682.1"/>
    <property type="molecule type" value="Genomic_DNA"/>
</dbReference>
<dbReference type="AlphaFoldDB" id="A0A151WFR2"/>
<evidence type="ECO:0000313" key="1">
    <source>
        <dbReference type="EMBL" id="KYQ46682.1"/>
    </source>
</evidence>
<protein>
    <submittedName>
        <fullName evidence="1">Uncharacterized protein</fullName>
    </submittedName>
</protein>
<organism evidence="1 2">
    <name type="scientific">Mycetomoellerius zeteki</name>
    <dbReference type="NCBI Taxonomy" id="64791"/>
    <lineage>
        <taxon>Eukaryota</taxon>
        <taxon>Metazoa</taxon>
        <taxon>Ecdysozoa</taxon>
        <taxon>Arthropoda</taxon>
        <taxon>Hexapoda</taxon>
        <taxon>Insecta</taxon>
        <taxon>Pterygota</taxon>
        <taxon>Neoptera</taxon>
        <taxon>Endopterygota</taxon>
        <taxon>Hymenoptera</taxon>
        <taxon>Apocrita</taxon>
        <taxon>Aculeata</taxon>
        <taxon>Formicoidea</taxon>
        <taxon>Formicidae</taxon>
        <taxon>Myrmicinae</taxon>
        <taxon>Mycetomoellerius</taxon>
    </lineage>
</organism>
<proteinExistence type="predicted"/>